<sequence length="141" mass="17018">MSHVSEQAYMDIRMLGLWCDSCSSFFGSPNIIPCRECGGKARLYGYLTSEQVDIICDLIQDFCHSMREMEEDYDKEEEMELHKIFENHLQEHDWWHGNRGQLQYIWYELRDQPWSCPGYYNCARRYFAKAYTETYNREDGY</sequence>
<proteinExistence type="predicted"/>
<accession>A0A6C0BI73</accession>
<dbReference type="EMBL" id="MN739157">
    <property type="protein sequence ID" value="QHS91259.1"/>
    <property type="molecule type" value="Genomic_DNA"/>
</dbReference>
<organism evidence="1">
    <name type="scientific">viral metagenome</name>
    <dbReference type="NCBI Taxonomy" id="1070528"/>
    <lineage>
        <taxon>unclassified sequences</taxon>
        <taxon>metagenomes</taxon>
        <taxon>organismal metagenomes</taxon>
    </lineage>
</organism>
<reference evidence="1" key="1">
    <citation type="journal article" date="2020" name="Nature">
        <title>Giant virus diversity and host interactions through global metagenomics.</title>
        <authorList>
            <person name="Schulz F."/>
            <person name="Roux S."/>
            <person name="Paez-Espino D."/>
            <person name="Jungbluth S."/>
            <person name="Walsh D.A."/>
            <person name="Denef V.J."/>
            <person name="McMahon K.D."/>
            <person name="Konstantinidis K.T."/>
            <person name="Eloe-Fadrosh E.A."/>
            <person name="Kyrpides N.C."/>
            <person name="Woyke T."/>
        </authorList>
    </citation>
    <scope>NUCLEOTIDE SEQUENCE</scope>
    <source>
        <strain evidence="1">GVMAG-M-3300013004-44</strain>
    </source>
</reference>
<name>A0A6C0BI73_9ZZZZ</name>
<evidence type="ECO:0000313" key="1">
    <source>
        <dbReference type="EMBL" id="QHS91259.1"/>
    </source>
</evidence>
<protein>
    <submittedName>
        <fullName evidence="1">Uncharacterized protein</fullName>
    </submittedName>
</protein>
<dbReference type="AlphaFoldDB" id="A0A6C0BI73"/>